<dbReference type="EMBL" id="MU853755">
    <property type="protein sequence ID" value="KAK3945386.1"/>
    <property type="molecule type" value="Genomic_DNA"/>
</dbReference>
<evidence type="ECO:0000259" key="2">
    <source>
        <dbReference type="Pfam" id="PF13298"/>
    </source>
</evidence>
<reference evidence="4" key="1">
    <citation type="journal article" date="2023" name="Mol. Phylogenet. Evol.">
        <title>Genome-scale phylogeny and comparative genomics of the fungal order Sordariales.</title>
        <authorList>
            <person name="Hensen N."/>
            <person name="Bonometti L."/>
            <person name="Westerberg I."/>
            <person name="Brannstrom I.O."/>
            <person name="Guillou S."/>
            <person name="Cros-Aarteil S."/>
            <person name="Calhoun S."/>
            <person name="Haridas S."/>
            <person name="Kuo A."/>
            <person name="Mondo S."/>
            <person name="Pangilinan J."/>
            <person name="Riley R."/>
            <person name="LaButti K."/>
            <person name="Andreopoulos B."/>
            <person name="Lipzen A."/>
            <person name="Chen C."/>
            <person name="Yan M."/>
            <person name="Daum C."/>
            <person name="Ng V."/>
            <person name="Clum A."/>
            <person name="Steindorff A."/>
            <person name="Ohm R.A."/>
            <person name="Martin F."/>
            <person name="Silar P."/>
            <person name="Natvig D.O."/>
            <person name="Lalanne C."/>
            <person name="Gautier V."/>
            <person name="Ament-Velasquez S.L."/>
            <person name="Kruys A."/>
            <person name="Hutchinson M.I."/>
            <person name="Powell A.J."/>
            <person name="Barry K."/>
            <person name="Miller A.N."/>
            <person name="Grigoriev I.V."/>
            <person name="Debuchy R."/>
            <person name="Gladieux P."/>
            <person name="Hiltunen Thoren M."/>
            <person name="Johannesson H."/>
        </authorList>
    </citation>
    <scope>NUCLEOTIDE SEQUENCE [LARGE SCALE GENOMIC DNA]</scope>
    <source>
        <strain evidence="4">CBS 340.73</strain>
    </source>
</reference>
<protein>
    <submittedName>
        <fullName evidence="3">Abc1 domain protein</fullName>
    </submittedName>
</protein>
<proteinExistence type="predicted"/>
<dbReference type="Pfam" id="PF13298">
    <property type="entry name" value="LigD_N"/>
    <property type="match status" value="1"/>
</dbReference>
<feature type="region of interest" description="Disordered" evidence="1">
    <location>
        <begin position="23"/>
        <end position="67"/>
    </location>
</feature>
<feature type="compositionally biased region" description="Low complexity" evidence="1">
    <location>
        <begin position="302"/>
        <end position="311"/>
    </location>
</feature>
<keyword evidence="4" id="KW-1185">Reference proteome</keyword>
<comment type="caution">
    <text evidence="3">The sequence shown here is derived from an EMBL/GenBank/DDBJ whole genome shotgun (WGS) entry which is preliminary data.</text>
</comment>
<dbReference type="PANTHER" id="PTHR39465">
    <property type="entry name" value="DNA LIGASE D, 3'-PHOSPHOESTERASE DOMAIN"/>
    <property type="match status" value="1"/>
</dbReference>
<dbReference type="InterPro" id="IPR014144">
    <property type="entry name" value="LigD_PE_domain"/>
</dbReference>
<feature type="compositionally biased region" description="Basic and acidic residues" evidence="1">
    <location>
        <begin position="398"/>
        <end position="408"/>
    </location>
</feature>
<gene>
    <name evidence="3" type="ORF">QBC46DRAFT_372097</name>
</gene>
<dbReference type="Proteomes" id="UP001303473">
    <property type="component" value="Unassembled WGS sequence"/>
</dbReference>
<feature type="region of interest" description="Disordered" evidence="1">
    <location>
        <begin position="284"/>
        <end position="333"/>
    </location>
</feature>
<dbReference type="AlphaFoldDB" id="A0AAN6NHW0"/>
<feature type="compositionally biased region" description="Acidic residues" evidence="1">
    <location>
        <begin position="218"/>
        <end position="230"/>
    </location>
</feature>
<organism evidence="3 4">
    <name type="scientific">Diplogelasinospora grovesii</name>
    <dbReference type="NCBI Taxonomy" id="303347"/>
    <lineage>
        <taxon>Eukaryota</taxon>
        <taxon>Fungi</taxon>
        <taxon>Dikarya</taxon>
        <taxon>Ascomycota</taxon>
        <taxon>Pezizomycotina</taxon>
        <taxon>Sordariomycetes</taxon>
        <taxon>Sordariomycetidae</taxon>
        <taxon>Sordariales</taxon>
        <taxon>Diplogelasinosporaceae</taxon>
        <taxon>Diplogelasinospora</taxon>
    </lineage>
</organism>
<evidence type="ECO:0000313" key="3">
    <source>
        <dbReference type="EMBL" id="KAK3945386.1"/>
    </source>
</evidence>
<name>A0AAN6NHW0_9PEZI</name>
<evidence type="ECO:0000256" key="1">
    <source>
        <dbReference type="SAM" id="MobiDB-lite"/>
    </source>
</evidence>
<feature type="region of interest" description="Disordered" evidence="1">
    <location>
        <begin position="211"/>
        <end position="242"/>
    </location>
</feature>
<feature type="region of interest" description="Disordered" evidence="1">
    <location>
        <begin position="383"/>
        <end position="419"/>
    </location>
</feature>
<feature type="domain" description="DNA ligase D 3'-phosphoesterase" evidence="2">
    <location>
        <begin position="129"/>
        <end position="269"/>
    </location>
</feature>
<accession>A0AAN6NHW0</accession>
<dbReference type="PANTHER" id="PTHR39465:SF1">
    <property type="entry name" value="DNA LIGASE D 3'-PHOSPHOESTERASE DOMAIN-CONTAINING PROTEIN"/>
    <property type="match status" value="1"/>
</dbReference>
<evidence type="ECO:0000313" key="4">
    <source>
        <dbReference type="Proteomes" id="UP001303473"/>
    </source>
</evidence>
<sequence length="455" mass="50868">MTESPDGTDREDSLELASNEFRKRYMEWRVSPPPLKRRRQRPATPPSPPALPAASTPPSSERRNTHQLSVSTAAAIEAGEVKITDHSTHFSDLLSRAALPNVPRLSVAAYKALYDSSINNEKGAHFVIHQHDHPVAGTHYDLRLQINGTSSASWAIMYGLPGNPNSVRLSRNATETRVHCLWNHLIESASAATGSLIIWDTGTYTVLPLLIRGRDPDPDNTDDDDENDDGGETHDRSGMTEQQKLHTAFAARKIRLQLNGARLPKPYVINMRLTTEDDIAGRSKVLSAAFKPPRSRRRRTRPSTAETSSDSSESEDAPELGTPDPSHTEEDTAKLSAMERELRELEDEEVRRTNAYPGANNTIGSVHQRRWFVMLDRVGSGFRKTQKGGKTTWEPDPEVQKEKEKEQGPRASYPFYVRGPDHERSIVTGRLAADVVRDEGVKDFKHRKGWRAVLN</sequence>